<dbReference type="SUPFAM" id="SSF118215">
    <property type="entry name" value="Proton glutamate symport protein"/>
    <property type="match status" value="1"/>
</dbReference>
<dbReference type="Proteomes" id="UP001165679">
    <property type="component" value="Unassembled WGS sequence"/>
</dbReference>
<feature type="transmembrane region" description="Helical" evidence="9">
    <location>
        <begin position="153"/>
        <end position="171"/>
    </location>
</feature>
<keyword evidence="4" id="KW-1003">Cell membrane</keyword>
<dbReference type="FunFam" id="1.10.3860.10:FF:000001">
    <property type="entry name" value="C4-dicarboxylate transport protein"/>
    <property type="match status" value="1"/>
</dbReference>
<feature type="transmembrane region" description="Helical" evidence="9">
    <location>
        <begin position="354"/>
        <end position="377"/>
    </location>
</feature>
<evidence type="ECO:0000256" key="9">
    <source>
        <dbReference type="SAM" id="Phobius"/>
    </source>
</evidence>
<evidence type="ECO:0000256" key="6">
    <source>
        <dbReference type="ARBA" id="ARBA00022847"/>
    </source>
</evidence>
<evidence type="ECO:0000256" key="1">
    <source>
        <dbReference type="ARBA" id="ARBA00004429"/>
    </source>
</evidence>
<evidence type="ECO:0000313" key="11">
    <source>
        <dbReference type="Proteomes" id="UP001165679"/>
    </source>
</evidence>
<gene>
    <name evidence="10" type="ORF">OL599_07290</name>
</gene>
<organism evidence="10 11">
    <name type="scientific">Limobrevibacterium gyesilva</name>
    <dbReference type="NCBI Taxonomy" id="2991712"/>
    <lineage>
        <taxon>Bacteria</taxon>
        <taxon>Pseudomonadati</taxon>
        <taxon>Pseudomonadota</taxon>
        <taxon>Alphaproteobacteria</taxon>
        <taxon>Acetobacterales</taxon>
        <taxon>Acetobacteraceae</taxon>
        <taxon>Limobrevibacterium</taxon>
    </lineage>
</organism>
<dbReference type="InterPro" id="IPR036458">
    <property type="entry name" value="Na:dicarbo_symporter_sf"/>
</dbReference>
<feature type="transmembrane region" description="Helical" evidence="9">
    <location>
        <begin position="84"/>
        <end position="106"/>
    </location>
</feature>
<dbReference type="PROSITE" id="PS51257">
    <property type="entry name" value="PROKAR_LIPOPROTEIN"/>
    <property type="match status" value="1"/>
</dbReference>
<reference evidence="10" key="2">
    <citation type="submission" date="2022-10" db="EMBL/GenBank/DDBJ databases">
        <authorList>
            <person name="Trinh H.N."/>
        </authorList>
    </citation>
    <scope>NUCLEOTIDE SEQUENCE</scope>
    <source>
        <strain evidence="10">RN2-1</strain>
    </source>
</reference>
<evidence type="ECO:0000256" key="8">
    <source>
        <dbReference type="ARBA" id="ARBA00023136"/>
    </source>
</evidence>
<dbReference type="Pfam" id="PF00375">
    <property type="entry name" value="SDF"/>
    <property type="match status" value="1"/>
</dbReference>
<proteinExistence type="inferred from homology"/>
<evidence type="ECO:0000313" key="10">
    <source>
        <dbReference type="EMBL" id="MCW3474383.1"/>
    </source>
</evidence>
<evidence type="ECO:0000256" key="7">
    <source>
        <dbReference type="ARBA" id="ARBA00022989"/>
    </source>
</evidence>
<evidence type="ECO:0000256" key="3">
    <source>
        <dbReference type="ARBA" id="ARBA00022448"/>
    </source>
</evidence>
<keyword evidence="5 9" id="KW-0812">Transmembrane</keyword>
<keyword evidence="3" id="KW-0813">Transport</keyword>
<keyword evidence="7 9" id="KW-1133">Transmembrane helix</keyword>
<dbReference type="GO" id="GO:0006835">
    <property type="term" value="P:dicarboxylic acid transport"/>
    <property type="evidence" value="ECO:0007669"/>
    <property type="project" value="TreeGrafter"/>
</dbReference>
<name>A0AA41YPR0_9PROT</name>
<accession>A0AA41YPR0</accession>
<dbReference type="GO" id="GO:0005886">
    <property type="term" value="C:plasma membrane"/>
    <property type="evidence" value="ECO:0007669"/>
    <property type="project" value="UniProtKB-SubCell"/>
</dbReference>
<comment type="caution">
    <text evidence="10">The sequence shown here is derived from an EMBL/GenBank/DDBJ whole genome shotgun (WGS) entry which is preliminary data.</text>
</comment>
<evidence type="ECO:0000256" key="5">
    <source>
        <dbReference type="ARBA" id="ARBA00022692"/>
    </source>
</evidence>
<feature type="transmembrane region" description="Helical" evidence="9">
    <location>
        <begin position="191"/>
        <end position="211"/>
    </location>
</feature>
<feature type="transmembrane region" description="Helical" evidence="9">
    <location>
        <begin position="231"/>
        <end position="253"/>
    </location>
</feature>
<evidence type="ECO:0000256" key="2">
    <source>
        <dbReference type="ARBA" id="ARBA00006148"/>
    </source>
</evidence>
<evidence type="ECO:0000256" key="4">
    <source>
        <dbReference type="ARBA" id="ARBA00022475"/>
    </source>
</evidence>
<comment type="similarity">
    <text evidence="2">Belongs to the dicarboxylate/amino acid:cation symporter (DAACS) (TC 2.A.23) family.</text>
</comment>
<dbReference type="EMBL" id="JAPDNT010000003">
    <property type="protein sequence ID" value="MCW3474383.1"/>
    <property type="molecule type" value="Genomic_DNA"/>
</dbReference>
<feature type="transmembrane region" description="Helical" evidence="9">
    <location>
        <begin position="325"/>
        <end position="342"/>
    </location>
</feature>
<dbReference type="GO" id="GO:0015293">
    <property type="term" value="F:symporter activity"/>
    <property type="evidence" value="ECO:0007669"/>
    <property type="project" value="UniProtKB-KW"/>
</dbReference>
<dbReference type="RefSeq" id="WP_264713011.1">
    <property type="nucleotide sequence ID" value="NZ_JAPDNT010000003.1"/>
</dbReference>
<dbReference type="Gene3D" id="1.10.3860.10">
    <property type="entry name" value="Sodium:dicarboxylate symporter"/>
    <property type="match status" value="1"/>
</dbReference>
<keyword evidence="11" id="KW-1185">Reference proteome</keyword>
<keyword evidence="6" id="KW-0769">Symport</keyword>
<keyword evidence="8 9" id="KW-0472">Membrane</keyword>
<sequence length="422" mass="45313">MRSQRLTTVILIGMLLGIAVGAACHSFWPDPATASGIAGYIGLFTDIFLRLIKMIIAPLVFSTLVVGVAHMGDPKAVGRIGGKAMIWFISASLVSLLLGLVLVNLLRPGDNLNLPLPDVGAATSLKVSSLSLKDFVTHLVPRSIFESMANNEILQIVVFSLFFGVACAALGERARLVVHGVEELSHIILRITGYVMALAPIAVFASMASIITTQGLGILVTYGKFVAEFYLGLALLWLLLIMVGFAFFGAHVFRLVELVREPFLLAFSTASSEAAYPKMMQQMEKFPVSKKIISFVLPMGYSFNLDGSMMYCTFATLFIAQAYNITMPIGQQITMLLLLMLTSKGMAGVPRASLVVIAATLASFNLPEAGLLLIIGIDQFLDMGRSATNVIGNALATAVVAKWEGEETPRRGVAHVPQVEAV</sequence>
<comment type="subcellular location">
    <subcellularLocation>
        <location evidence="1">Cell inner membrane</location>
        <topology evidence="1">Multi-pass membrane protein</topology>
    </subcellularLocation>
</comment>
<dbReference type="PRINTS" id="PR00173">
    <property type="entry name" value="EDTRNSPORT"/>
</dbReference>
<dbReference type="AlphaFoldDB" id="A0AA41YPR0"/>
<dbReference type="InterPro" id="IPR001991">
    <property type="entry name" value="Na-dicarboxylate_symporter"/>
</dbReference>
<reference evidence="10" key="1">
    <citation type="submission" date="2022-09" db="EMBL/GenBank/DDBJ databases">
        <title>Rhodovastum sp. nov. RN2-1 isolated from soil in Seongnam, South Korea.</title>
        <authorList>
            <person name="Le N.T."/>
        </authorList>
    </citation>
    <scope>NUCLEOTIDE SEQUENCE</scope>
    <source>
        <strain evidence="10">RN2-1</strain>
    </source>
</reference>
<dbReference type="PANTHER" id="PTHR42865">
    <property type="entry name" value="PROTON/GLUTAMATE-ASPARTATE SYMPORTER"/>
    <property type="match status" value="1"/>
</dbReference>
<protein>
    <submittedName>
        <fullName evidence="10">Dicarboxylate/amino acid:cation symporter</fullName>
    </submittedName>
</protein>
<dbReference type="PANTHER" id="PTHR42865:SF7">
    <property type="entry name" value="PROTON_GLUTAMATE-ASPARTATE SYMPORTER"/>
    <property type="match status" value="1"/>
</dbReference>
<feature type="transmembrane region" description="Helical" evidence="9">
    <location>
        <begin position="47"/>
        <end position="72"/>
    </location>
</feature>